<dbReference type="AlphaFoldDB" id="A0A0H5C618"/>
<protein>
    <submittedName>
        <fullName evidence="1">Uncharacterized protein</fullName>
    </submittedName>
</protein>
<organism evidence="1 2">
    <name type="scientific">Cyberlindnera jadinii (strain ATCC 18201 / CBS 1600 / BCRC 20928 / JCM 3617 / NBRC 0987 / NRRL Y-1542)</name>
    <name type="common">Torula yeast</name>
    <name type="synonym">Candida utilis</name>
    <dbReference type="NCBI Taxonomy" id="983966"/>
    <lineage>
        <taxon>Eukaryota</taxon>
        <taxon>Fungi</taxon>
        <taxon>Dikarya</taxon>
        <taxon>Ascomycota</taxon>
        <taxon>Saccharomycotina</taxon>
        <taxon>Saccharomycetes</taxon>
        <taxon>Phaffomycetales</taxon>
        <taxon>Phaffomycetaceae</taxon>
        <taxon>Cyberlindnera</taxon>
    </lineage>
</organism>
<proteinExistence type="predicted"/>
<dbReference type="Proteomes" id="UP000038830">
    <property type="component" value="Unassembled WGS sequence"/>
</dbReference>
<evidence type="ECO:0000313" key="1">
    <source>
        <dbReference type="EMBL" id="CEP23600.1"/>
    </source>
</evidence>
<reference evidence="2" key="1">
    <citation type="journal article" date="2015" name="J. Biotechnol.">
        <title>The structure of the Cyberlindnera jadinii genome and its relation to Candida utilis analyzed by the occurrence of single nucleotide polymorphisms.</title>
        <authorList>
            <person name="Rupp O."/>
            <person name="Brinkrolf K."/>
            <person name="Buerth C."/>
            <person name="Kunigo M."/>
            <person name="Schneider J."/>
            <person name="Jaenicke S."/>
            <person name="Goesmann A."/>
            <person name="Puehler A."/>
            <person name="Jaeger K.-E."/>
            <person name="Ernst J.F."/>
        </authorList>
    </citation>
    <scope>NUCLEOTIDE SEQUENCE [LARGE SCALE GENOMIC DNA]</scope>
    <source>
        <strain evidence="2">ATCC 18201 / CBS 1600 / BCRC 20928 / JCM 3617 / NBRC 0987 / NRRL Y-1542</strain>
    </source>
</reference>
<name>A0A0H5C618_CYBJN</name>
<gene>
    <name evidence="1" type="ORF">BN1211_4225</name>
</gene>
<sequence length="135" mass="15427">MMCQFLCLWQSHAEATPSNFRNSRAIQDLYQLVYLSEVALQYPNYLITRHTKLVGPCRHHACSNWFLMVSSDPPVPAHFLLCQRAMRTLFIPPYDLRPSCVHHALSRFDMLGGCAAQNIKTHGDGLSNENDFSPF</sequence>
<accession>A0A0H5C618</accession>
<dbReference type="EMBL" id="CDQK01000004">
    <property type="protein sequence ID" value="CEP23600.1"/>
    <property type="molecule type" value="Genomic_DNA"/>
</dbReference>
<evidence type="ECO:0000313" key="2">
    <source>
        <dbReference type="Proteomes" id="UP000038830"/>
    </source>
</evidence>